<feature type="region of interest" description="Disordered" evidence="1">
    <location>
        <begin position="357"/>
        <end position="388"/>
    </location>
</feature>
<name>B2W541_PYRTR</name>
<dbReference type="EMBL" id="DS231618">
    <property type="protein sequence ID" value="EDU47648.1"/>
    <property type="molecule type" value="Genomic_DNA"/>
</dbReference>
<dbReference type="Proteomes" id="UP000001471">
    <property type="component" value="Unassembled WGS sequence"/>
</dbReference>
<evidence type="ECO:0000313" key="3">
    <source>
        <dbReference type="Proteomes" id="UP000001471"/>
    </source>
</evidence>
<protein>
    <submittedName>
        <fullName evidence="2">Uncharacterized protein</fullName>
    </submittedName>
</protein>
<dbReference type="InParanoid" id="B2W541"/>
<gene>
    <name evidence="2" type="ORF">PTRG_04741</name>
</gene>
<dbReference type="OrthoDB" id="3796275at2759"/>
<reference evidence="3" key="1">
    <citation type="journal article" date="2013" name="G3 (Bethesda)">
        <title>Comparative genomics of a plant-pathogenic fungus, Pyrenophora tritici-repentis, reveals transduplication and the impact of repeat elements on pathogenicity and population divergence.</title>
        <authorList>
            <person name="Manning V.A."/>
            <person name="Pandelova I."/>
            <person name="Dhillon B."/>
            <person name="Wilhelm L.J."/>
            <person name="Goodwin S.B."/>
            <person name="Berlin A.M."/>
            <person name="Figueroa M."/>
            <person name="Freitag M."/>
            <person name="Hane J.K."/>
            <person name="Henrissat B."/>
            <person name="Holman W.H."/>
            <person name="Kodira C.D."/>
            <person name="Martin J."/>
            <person name="Oliver R.P."/>
            <person name="Robbertse B."/>
            <person name="Schackwitz W."/>
            <person name="Schwartz D.C."/>
            <person name="Spatafora J.W."/>
            <person name="Turgeon B.G."/>
            <person name="Yandava C."/>
            <person name="Young S."/>
            <person name="Zhou S."/>
            <person name="Zeng Q."/>
            <person name="Grigoriev I.V."/>
            <person name="Ma L.-J."/>
            <person name="Ciuffetti L.M."/>
        </authorList>
    </citation>
    <scope>NUCLEOTIDE SEQUENCE [LARGE SCALE GENOMIC DNA]</scope>
    <source>
        <strain evidence="3">Pt-1C-BFP</strain>
    </source>
</reference>
<dbReference type="HOGENOM" id="CLU_641145_0_0_1"/>
<dbReference type="KEGG" id="ptrr:6342983"/>
<evidence type="ECO:0000256" key="1">
    <source>
        <dbReference type="SAM" id="MobiDB-lite"/>
    </source>
</evidence>
<accession>B2W541</accession>
<sequence>MDSTDTKEPEYATPIFPELSVIPKEFCHNPRQIIEGRLLDLHNGGPDEMVSTSDLRDVFVGDLKEWVTFEKDVAQLYYNPAVQNAFDRCNNVAAGLNLVGIQAWDPDFADLRNQIQISDEYGVLPLFQHDAVRRTKAAVRQLFDSYNPETEDAKPLKSLPLADNIGIGIAKIVNKGFRFRYKPYVSVMTPGDGDNQEERMIGEMKFFTTCNISGLWYEDDSLQDCGTKRHIFGQVARNMKARGLRFGFVSTYLETVFLKVVIQSDGQLALHYSQPIRHTQSVIESISTPNKLEKISVRLAILYLIRRVSGDDKSEWRIEQSTLDKTVDWTEDKAYVEEESQGTDDETPNTRPQMLATQTRDKANMFPDHGSLTEEEPDEPESPSMGLSRTLDHMSIVSLAPRFTCNRHDPTPAQGCGSVSRYENTIQD</sequence>
<dbReference type="AlphaFoldDB" id="B2W541"/>
<dbReference type="GeneID" id="6342983"/>
<proteinExistence type="predicted"/>
<evidence type="ECO:0000313" key="2">
    <source>
        <dbReference type="EMBL" id="EDU47648.1"/>
    </source>
</evidence>
<organism evidence="2 3">
    <name type="scientific">Pyrenophora tritici-repentis (strain Pt-1C-BFP)</name>
    <name type="common">Wheat tan spot fungus</name>
    <name type="synonym">Drechslera tritici-repentis</name>
    <dbReference type="NCBI Taxonomy" id="426418"/>
    <lineage>
        <taxon>Eukaryota</taxon>
        <taxon>Fungi</taxon>
        <taxon>Dikarya</taxon>
        <taxon>Ascomycota</taxon>
        <taxon>Pezizomycotina</taxon>
        <taxon>Dothideomycetes</taxon>
        <taxon>Pleosporomycetidae</taxon>
        <taxon>Pleosporales</taxon>
        <taxon>Pleosporineae</taxon>
        <taxon>Pleosporaceae</taxon>
        <taxon>Pyrenophora</taxon>
    </lineage>
</organism>